<dbReference type="InterPro" id="IPR002942">
    <property type="entry name" value="S4_RNA-bd"/>
</dbReference>
<comment type="catalytic activity">
    <reaction evidence="7">
        <text>tRNA(Tyr) + L-tyrosine + ATP = L-tyrosyl-tRNA(Tyr) + AMP + diphosphate + H(+)</text>
        <dbReference type="Rhea" id="RHEA:10220"/>
        <dbReference type="Rhea" id="RHEA-COMP:9706"/>
        <dbReference type="Rhea" id="RHEA-COMP:9707"/>
        <dbReference type="ChEBI" id="CHEBI:15378"/>
        <dbReference type="ChEBI" id="CHEBI:30616"/>
        <dbReference type="ChEBI" id="CHEBI:33019"/>
        <dbReference type="ChEBI" id="CHEBI:58315"/>
        <dbReference type="ChEBI" id="CHEBI:78442"/>
        <dbReference type="ChEBI" id="CHEBI:78536"/>
        <dbReference type="ChEBI" id="CHEBI:456215"/>
        <dbReference type="EC" id="6.1.1.1"/>
    </reaction>
</comment>
<dbReference type="EC" id="6.1.1.1" evidence="1 8"/>
<keyword evidence="13" id="KW-1185">Reference proteome</keyword>
<reference evidence="12 13" key="1">
    <citation type="submission" date="2019-03" db="EMBL/GenBank/DDBJ databases">
        <title>Genomic Encyclopedia of Type Strains, Phase III (KMG-III): the genomes of soil and plant-associated and newly described type strains.</title>
        <authorList>
            <person name="Whitman W."/>
        </authorList>
    </citation>
    <scope>NUCLEOTIDE SEQUENCE [LARGE SCALE GENOMIC DNA]</scope>
    <source>
        <strain evidence="12 13">VKMAc-2574</strain>
    </source>
</reference>
<dbReference type="PANTHER" id="PTHR11766">
    <property type="entry name" value="TYROSYL-TRNA SYNTHETASE"/>
    <property type="match status" value="1"/>
</dbReference>
<dbReference type="CDD" id="cd00165">
    <property type="entry name" value="S4"/>
    <property type="match status" value="1"/>
</dbReference>
<organism evidence="12 13">
    <name type="scientific">Kribbella pratensis</name>
    <dbReference type="NCBI Taxonomy" id="2512112"/>
    <lineage>
        <taxon>Bacteria</taxon>
        <taxon>Bacillati</taxon>
        <taxon>Actinomycetota</taxon>
        <taxon>Actinomycetes</taxon>
        <taxon>Propionibacteriales</taxon>
        <taxon>Kribbellaceae</taxon>
        <taxon>Kribbella</taxon>
    </lineage>
</organism>
<keyword evidence="3 10" id="KW-0547">Nucleotide-binding</keyword>
<sequence>MNAVIDRLRRTTDLIVGEDDLRERLESGRPLRIKYGVDCTAPDLHLGHAVNLWMMRQLQDLGHRVVFLLGDLTTRVGDPTGRSETRPILTPAQIDANAASFLEQVSLVLRTDPDVFEVRRNSEWYDAMPVAELLSLFAQVTQAQLMSRDMFRERVAAGREIAVHELVYPVLQGYDSFAMQSDLTIVGSDQLFNEQLGRHFQQRLGAPPQVVITTTITPGIDGRAKQSKSLDNYIGLTDSPRDKFGKVMSIPDSLVEMYARVYTELPLDTVAALADATGPAARDAKLRLAAAVVTRYHGAGIAKTELDAFRHTFSERSEPDEMPEVVVTGEVATAFDLLRAARPNDSKSELRRLLRQGAVTINGVRTDDPTAAIDLSAGVVLKSGARTWHRITRQ</sequence>
<dbReference type="PROSITE" id="PS50889">
    <property type="entry name" value="S4"/>
    <property type="match status" value="1"/>
</dbReference>
<keyword evidence="5 10" id="KW-0648">Protein biosynthesis</keyword>
<dbReference type="Proteomes" id="UP000295060">
    <property type="component" value="Unassembled WGS sequence"/>
</dbReference>
<dbReference type="Gene3D" id="3.10.290.10">
    <property type="entry name" value="RNA-binding S4 domain"/>
    <property type="match status" value="1"/>
</dbReference>
<dbReference type="SUPFAM" id="SSF55174">
    <property type="entry name" value="Alpha-L RNA-binding motif"/>
    <property type="match status" value="1"/>
</dbReference>
<dbReference type="InterPro" id="IPR014729">
    <property type="entry name" value="Rossmann-like_a/b/a_fold"/>
</dbReference>
<evidence type="ECO:0000259" key="11">
    <source>
        <dbReference type="Pfam" id="PF01479"/>
    </source>
</evidence>
<name>A0ABY2FQG9_9ACTN</name>
<evidence type="ECO:0000256" key="5">
    <source>
        <dbReference type="ARBA" id="ARBA00022917"/>
    </source>
</evidence>
<dbReference type="Gene3D" id="3.40.50.620">
    <property type="entry name" value="HUPs"/>
    <property type="match status" value="1"/>
</dbReference>
<evidence type="ECO:0000256" key="1">
    <source>
        <dbReference type="ARBA" id="ARBA00013160"/>
    </source>
</evidence>
<evidence type="ECO:0000313" key="12">
    <source>
        <dbReference type="EMBL" id="TDW95126.1"/>
    </source>
</evidence>
<evidence type="ECO:0000313" key="13">
    <source>
        <dbReference type="Proteomes" id="UP000295060"/>
    </source>
</evidence>
<accession>A0ABY2FQG9</accession>
<evidence type="ECO:0000256" key="9">
    <source>
        <dbReference type="PROSITE-ProRule" id="PRU00182"/>
    </source>
</evidence>
<dbReference type="InterPro" id="IPR002307">
    <property type="entry name" value="Tyr-tRNA-ligase"/>
</dbReference>
<comment type="caution">
    <text evidence="12">The sequence shown here is derived from an EMBL/GenBank/DDBJ whole genome shotgun (WGS) entry which is preliminary data.</text>
</comment>
<dbReference type="Pfam" id="PF00579">
    <property type="entry name" value="tRNA-synt_1b"/>
    <property type="match status" value="1"/>
</dbReference>
<keyword evidence="6 10" id="KW-0030">Aminoacyl-tRNA synthetase</keyword>
<proteinExistence type="inferred from homology"/>
<evidence type="ECO:0000256" key="8">
    <source>
        <dbReference type="NCBIfam" id="TIGR00234"/>
    </source>
</evidence>
<dbReference type="NCBIfam" id="TIGR00234">
    <property type="entry name" value="tyrS"/>
    <property type="match status" value="1"/>
</dbReference>
<dbReference type="Pfam" id="PF01479">
    <property type="entry name" value="S4"/>
    <property type="match status" value="1"/>
</dbReference>
<keyword evidence="9" id="KW-0694">RNA-binding</keyword>
<dbReference type="EMBL" id="SODU01000001">
    <property type="protein sequence ID" value="TDW95126.1"/>
    <property type="molecule type" value="Genomic_DNA"/>
</dbReference>
<dbReference type="RefSeq" id="WP_134128575.1">
    <property type="nucleotide sequence ID" value="NZ_SODU01000001.1"/>
</dbReference>
<feature type="domain" description="RNA-binding S4" evidence="11">
    <location>
        <begin position="337"/>
        <end position="369"/>
    </location>
</feature>
<gene>
    <name evidence="12" type="ORF">EV137_2459</name>
</gene>
<evidence type="ECO:0000256" key="2">
    <source>
        <dbReference type="ARBA" id="ARBA00022598"/>
    </source>
</evidence>
<dbReference type="PANTHER" id="PTHR11766:SF1">
    <property type="entry name" value="TYROSINE--TRNA LIGASE"/>
    <property type="match status" value="1"/>
</dbReference>
<dbReference type="InterPro" id="IPR002305">
    <property type="entry name" value="aa-tRNA-synth_Ic"/>
</dbReference>
<evidence type="ECO:0000256" key="10">
    <source>
        <dbReference type="RuleBase" id="RU363036"/>
    </source>
</evidence>
<protein>
    <recommendedName>
        <fullName evidence="1 8">Tyrosine--tRNA ligase</fullName>
        <ecNumber evidence="1 8">6.1.1.1</ecNumber>
    </recommendedName>
</protein>
<evidence type="ECO:0000256" key="7">
    <source>
        <dbReference type="ARBA" id="ARBA00048248"/>
    </source>
</evidence>
<evidence type="ECO:0000256" key="3">
    <source>
        <dbReference type="ARBA" id="ARBA00022741"/>
    </source>
</evidence>
<comment type="similarity">
    <text evidence="10">Belongs to the class-I aminoacyl-tRNA synthetase family.</text>
</comment>
<dbReference type="Gene3D" id="1.10.240.10">
    <property type="entry name" value="Tyrosyl-Transfer RNA Synthetase"/>
    <property type="match status" value="1"/>
</dbReference>
<dbReference type="SUPFAM" id="SSF52374">
    <property type="entry name" value="Nucleotidylyl transferase"/>
    <property type="match status" value="1"/>
</dbReference>
<evidence type="ECO:0000256" key="4">
    <source>
        <dbReference type="ARBA" id="ARBA00022840"/>
    </source>
</evidence>
<dbReference type="InterPro" id="IPR024088">
    <property type="entry name" value="Tyr-tRNA-ligase_bac-type"/>
</dbReference>
<evidence type="ECO:0000256" key="6">
    <source>
        <dbReference type="ARBA" id="ARBA00023146"/>
    </source>
</evidence>
<dbReference type="PRINTS" id="PR01040">
    <property type="entry name" value="TRNASYNTHTYR"/>
</dbReference>
<keyword evidence="2 10" id="KW-0436">Ligase</keyword>
<dbReference type="InterPro" id="IPR036986">
    <property type="entry name" value="S4_RNA-bd_sf"/>
</dbReference>
<keyword evidence="4 10" id="KW-0067">ATP-binding</keyword>